<dbReference type="dictyBase" id="DDB_G0278375"/>
<keyword evidence="2" id="KW-0677">Repeat</keyword>
<dbReference type="AlphaFoldDB" id="Q54Y80"/>
<dbReference type="eggNOG" id="KOG0379">
    <property type="taxonomic scope" value="Eukaryota"/>
</dbReference>
<dbReference type="VEuPathDB" id="AmoebaDB:DDB_G0278375"/>
<dbReference type="EMBL" id="AAFI02000023">
    <property type="protein sequence ID" value="EAL68360.1"/>
    <property type="molecule type" value="Genomic_DNA"/>
</dbReference>
<dbReference type="InterPro" id="IPR015915">
    <property type="entry name" value="Kelch-typ_b-propeller"/>
</dbReference>
<dbReference type="GeneID" id="8621528"/>
<dbReference type="Pfam" id="PF07646">
    <property type="entry name" value="Kelch_2"/>
    <property type="match status" value="1"/>
</dbReference>
<proteinExistence type="predicted"/>
<dbReference type="RefSeq" id="XP_642322.1">
    <property type="nucleotide sequence ID" value="XM_637230.1"/>
</dbReference>
<evidence type="ECO:0000313" key="3">
    <source>
        <dbReference type="EMBL" id="EAL68360.1"/>
    </source>
</evidence>
<dbReference type="KEGG" id="ddi:DDB_G0278375"/>
<keyword evidence="1" id="KW-0880">Kelch repeat</keyword>
<keyword evidence="4" id="KW-1185">Reference proteome</keyword>
<dbReference type="Pfam" id="PF24681">
    <property type="entry name" value="Kelch_KLHDC2_KLHL20_DRC7"/>
    <property type="match status" value="1"/>
</dbReference>
<dbReference type="InterPro" id="IPR006652">
    <property type="entry name" value="Kelch_1"/>
</dbReference>
<dbReference type="PhylomeDB" id="Q54Y80"/>
<comment type="caution">
    <text evidence="3">The sequence shown here is derived from an EMBL/GenBank/DDBJ whole genome shotgun (WGS) entry which is preliminary data.</text>
</comment>
<dbReference type="InParanoid" id="Q54Y80"/>
<dbReference type="SMART" id="SM00612">
    <property type="entry name" value="Kelch"/>
    <property type="match status" value="4"/>
</dbReference>
<protein>
    <submittedName>
        <fullName evidence="3">Uncharacterized protein</fullName>
    </submittedName>
</protein>
<dbReference type="PANTHER" id="PTHR46093">
    <property type="entry name" value="ACYL-COA-BINDING DOMAIN-CONTAINING PROTEIN 5"/>
    <property type="match status" value="1"/>
</dbReference>
<dbReference type="SMR" id="Q54Y80"/>
<gene>
    <name evidence="3" type="ORF">DDB_G0278375</name>
</gene>
<organism evidence="3 4">
    <name type="scientific">Dictyostelium discoideum</name>
    <name type="common">Social amoeba</name>
    <dbReference type="NCBI Taxonomy" id="44689"/>
    <lineage>
        <taxon>Eukaryota</taxon>
        <taxon>Amoebozoa</taxon>
        <taxon>Evosea</taxon>
        <taxon>Eumycetozoa</taxon>
        <taxon>Dictyostelia</taxon>
        <taxon>Dictyosteliales</taxon>
        <taxon>Dictyosteliaceae</taxon>
        <taxon>Dictyostelium</taxon>
    </lineage>
</organism>
<sequence>MHWSKAQTKGDIAFEGIRSHTATVVGHKIYVFGGSDIQDRFNDLLILDTSSRVYVNHSFIHSFIHSSIHSFIYFLETMFWHKPKTTGAEGCIPNPHRAHSSTLVDHRLFIFGGGDGPNYFKDLYILDTNTLTWTKPTTLGNGPGPRRAHTANLIGKLIYIFGGGDGNKALNEVYVLDTETLTWTYIKTTGAIPGSRGYHSSVLLSNGRIGIFGGSDGNDCFSDFYVFDTNNSSWSLFPVSNPSPLLSQSCVTIGKTIVVFGGHNANDYINSLKFFNLDKFQWEEQTCSGILPLSRGYHCCCFVDHRLFVIGGYDGSQCFSDVQILDLGVLSYLELHQNK</sequence>
<reference evidence="3 4" key="1">
    <citation type="journal article" date="2005" name="Nature">
        <title>The genome of the social amoeba Dictyostelium discoideum.</title>
        <authorList>
            <consortium name="The Dictyostelium discoideum Sequencing Consortium"/>
            <person name="Eichinger L."/>
            <person name="Pachebat J.A."/>
            <person name="Glockner G."/>
            <person name="Rajandream M.A."/>
            <person name="Sucgang R."/>
            <person name="Berriman M."/>
            <person name="Song J."/>
            <person name="Olsen R."/>
            <person name="Szafranski K."/>
            <person name="Xu Q."/>
            <person name="Tunggal B."/>
            <person name="Kummerfeld S."/>
            <person name="Madera M."/>
            <person name="Konfortov B.A."/>
            <person name="Rivero F."/>
            <person name="Bankier A.T."/>
            <person name="Lehmann R."/>
            <person name="Hamlin N."/>
            <person name="Davies R."/>
            <person name="Gaudet P."/>
            <person name="Fey P."/>
            <person name="Pilcher K."/>
            <person name="Chen G."/>
            <person name="Saunders D."/>
            <person name="Sodergren E."/>
            <person name="Davis P."/>
            <person name="Kerhornou A."/>
            <person name="Nie X."/>
            <person name="Hall N."/>
            <person name="Anjard C."/>
            <person name="Hemphill L."/>
            <person name="Bason N."/>
            <person name="Farbrother P."/>
            <person name="Desany B."/>
            <person name="Just E."/>
            <person name="Morio T."/>
            <person name="Rost R."/>
            <person name="Churcher C."/>
            <person name="Cooper J."/>
            <person name="Haydock S."/>
            <person name="van Driessche N."/>
            <person name="Cronin A."/>
            <person name="Goodhead I."/>
            <person name="Muzny D."/>
            <person name="Mourier T."/>
            <person name="Pain A."/>
            <person name="Lu M."/>
            <person name="Harper D."/>
            <person name="Lindsay R."/>
            <person name="Hauser H."/>
            <person name="James K."/>
            <person name="Quiles M."/>
            <person name="Madan Babu M."/>
            <person name="Saito T."/>
            <person name="Buchrieser C."/>
            <person name="Wardroper A."/>
            <person name="Felder M."/>
            <person name="Thangavelu M."/>
            <person name="Johnson D."/>
            <person name="Knights A."/>
            <person name="Loulseged H."/>
            <person name="Mungall K."/>
            <person name="Oliver K."/>
            <person name="Price C."/>
            <person name="Quail M.A."/>
            <person name="Urushihara H."/>
            <person name="Hernandez J."/>
            <person name="Rabbinowitsch E."/>
            <person name="Steffen D."/>
            <person name="Sanders M."/>
            <person name="Ma J."/>
            <person name="Kohara Y."/>
            <person name="Sharp S."/>
            <person name="Simmonds M."/>
            <person name="Spiegler S."/>
            <person name="Tivey A."/>
            <person name="Sugano S."/>
            <person name="White B."/>
            <person name="Walker D."/>
            <person name="Woodward J."/>
            <person name="Winckler T."/>
            <person name="Tanaka Y."/>
            <person name="Shaulsky G."/>
            <person name="Schleicher M."/>
            <person name="Weinstock G."/>
            <person name="Rosenthal A."/>
            <person name="Cox E.C."/>
            <person name="Chisholm R.L."/>
            <person name="Gibbs R."/>
            <person name="Loomis W.F."/>
            <person name="Platzer M."/>
            <person name="Kay R.R."/>
            <person name="Williams J."/>
            <person name="Dear P.H."/>
            <person name="Noegel A.A."/>
            <person name="Barrell B."/>
            <person name="Kuspa A."/>
        </authorList>
    </citation>
    <scope>NUCLEOTIDE SEQUENCE [LARGE SCALE GENOMIC DNA]</scope>
    <source>
        <strain evidence="3 4">AX4</strain>
    </source>
</reference>
<evidence type="ECO:0000313" key="4">
    <source>
        <dbReference type="Proteomes" id="UP000002195"/>
    </source>
</evidence>
<dbReference type="Gene3D" id="2.120.10.80">
    <property type="entry name" value="Kelch-type beta propeller"/>
    <property type="match status" value="2"/>
</dbReference>
<dbReference type="InterPro" id="IPR011498">
    <property type="entry name" value="Kelch_2"/>
</dbReference>
<name>Q54Y80_DICDI</name>
<dbReference type="Pfam" id="PF01344">
    <property type="entry name" value="Kelch_1"/>
    <property type="match status" value="1"/>
</dbReference>
<evidence type="ECO:0000256" key="2">
    <source>
        <dbReference type="ARBA" id="ARBA00022737"/>
    </source>
</evidence>
<dbReference type="SUPFAM" id="SSF117281">
    <property type="entry name" value="Kelch motif"/>
    <property type="match status" value="2"/>
</dbReference>
<dbReference type="OMA" id="CIPNPHR"/>
<dbReference type="Proteomes" id="UP000002195">
    <property type="component" value="Unassembled WGS sequence"/>
</dbReference>
<accession>Q54Y80</accession>
<dbReference type="PaxDb" id="44689-DDB0205411"/>
<evidence type="ECO:0000256" key="1">
    <source>
        <dbReference type="ARBA" id="ARBA00022441"/>
    </source>
</evidence>
<dbReference type="HOGENOM" id="CLU_019536_0_0_1"/>
<dbReference type="PANTHER" id="PTHR46093:SF18">
    <property type="entry name" value="FIBRONECTIN TYPE-III DOMAIN-CONTAINING PROTEIN"/>
    <property type="match status" value="1"/>
</dbReference>